<evidence type="ECO:0000256" key="1">
    <source>
        <dbReference type="SAM" id="SignalP"/>
    </source>
</evidence>
<evidence type="ECO:0000313" key="3">
    <source>
        <dbReference type="EMBL" id="OWU72980.1"/>
    </source>
</evidence>
<dbReference type="Proteomes" id="UP000215377">
    <property type="component" value="Unassembled WGS sequence"/>
</dbReference>
<name>A0A225NKZ3_9RHOB</name>
<dbReference type="PANTHER" id="PTHR22642:SF2">
    <property type="entry name" value="PROTEIN LONG AFTER FAR-RED 3"/>
    <property type="match status" value="1"/>
</dbReference>
<dbReference type="SUPFAM" id="SSF51556">
    <property type="entry name" value="Metallo-dependent hydrolases"/>
    <property type="match status" value="1"/>
</dbReference>
<dbReference type="InterPro" id="IPR013108">
    <property type="entry name" value="Amidohydro_3"/>
</dbReference>
<gene>
    <name evidence="3" type="ORF">ATO3_15000</name>
</gene>
<sequence>MTAWSCRAALLCGTLILGGSAAAQEIADSIYMGGPILTIDDTNPGAEAVAVKDGLILAVGDLSDITPHQGDATEVIDLRGRALLPGFVDSHGHVVFGGLQALSANLLAPPDGTVTDIASLQDTLRGWAGDNAAAVDQMQMIIGFGYDNAQLAELRHPTRQDLDAVSTEVPVIIVHQSGHLGVANSKLLEMAGVDSDTPDPAGGVIQRAADGTPNGVLEEYAFFNTLVPLLGDFGSEGLDAFARAGAGMWASFGYTTAQDGRSSGGIVEALKRIDAAGNLPIDVIAYPDVLEAPDYIEANVSTDYTGHVRVGGCKLTIDGSPQGFTALRDRPYYEPVGDYPAGYAGYAAIDMQQTQDAVNWCYERGIQVITHANGEGASDMLIAALKSAQETYGDPGNRPVLIHGQFLREDQVDSFRDLDVFMSLFPMHTFYWGDWHRDHTVGPVNADNISPTGWVRTRGMMFGSHHDAPVALPDSMRILDATVTRRTRSGDILGPDQRVDVMTALKAMTIWPAWQQFEEDRKGSIEVGKLADFVILSDDPTAVDPETLDQLQVMATIKDGVRIFEAAEGEQKGELRRLPLMDDPVTAHRFMHAMTRGFGVERAPGCMLSEAACRGLFGGLYTRM</sequence>
<feature type="signal peptide" evidence="1">
    <location>
        <begin position="1"/>
        <end position="23"/>
    </location>
</feature>
<dbReference type="InterPro" id="IPR033932">
    <property type="entry name" value="YtcJ-like"/>
</dbReference>
<organism evidence="3 4">
    <name type="scientific">Marinibacterium profundimaris</name>
    <dbReference type="NCBI Taxonomy" id="1679460"/>
    <lineage>
        <taxon>Bacteria</taxon>
        <taxon>Pseudomonadati</taxon>
        <taxon>Pseudomonadota</taxon>
        <taxon>Alphaproteobacteria</taxon>
        <taxon>Rhodobacterales</taxon>
        <taxon>Paracoccaceae</taxon>
        <taxon>Marinibacterium</taxon>
    </lineage>
</organism>
<keyword evidence="1" id="KW-0732">Signal</keyword>
<dbReference type="Gene3D" id="3.20.20.140">
    <property type="entry name" value="Metal-dependent hydrolases"/>
    <property type="match status" value="1"/>
</dbReference>
<dbReference type="Gene3D" id="3.10.310.70">
    <property type="match status" value="1"/>
</dbReference>
<dbReference type="GO" id="GO:0016810">
    <property type="term" value="F:hydrolase activity, acting on carbon-nitrogen (but not peptide) bonds"/>
    <property type="evidence" value="ECO:0007669"/>
    <property type="project" value="InterPro"/>
</dbReference>
<dbReference type="PANTHER" id="PTHR22642">
    <property type="entry name" value="IMIDAZOLONEPROPIONASE"/>
    <property type="match status" value="1"/>
</dbReference>
<dbReference type="SUPFAM" id="SSF51338">
    <property type="entry name" value="Composite domain of metallo-dependent hydrolases"/>
    <property type="match status" value="1"/>
</dbReference>
<accession>A0A225NKZ3</accession>
<dbReference type="Pfam" id="PF07969">
    <property type="entry name" value="Amidohydro_3"/>
    <property type="match status" value="1"/>
</dbReference>
<dbReference type="EMBL" id="AQQR01000005">
    <property type="protein sequence ID" value="OWU72980.1"/>
    <property type="molecule type" value="Genomic_DNA"/>
</dbReference>
<dbReference type="Gene3D" id="2.30.40.10">
    <property type="entry name" value="Urease, subunit C, domain 1"/>
    <property type="match status" value="1"/>
</dbReference>
<dbReference type="InterPro" id="IPR011059">
    <property type="entry name" value="Metal-dep_hydrolase_composite"/>
</dbReference>
<keyword evidence="3" id="KW-0378">Hydrolase</keyword>
<dbReference type="CDD" id="cd01300">
    <property type="entry name" value="YtcJ_like"/>
    <property type="match status" value="1"/>
</dbReference>
<dbReference type="InterPro" id="IPR032466">
    <property type="entry name" value="Metal_Hydrolase"/>
</dbReference>
<feature type="domain" description="Amidohydrolase 3" evidence="2">
    <location>
        <begin position="74"/>
        <end position="563"/>
    </location>
</feature>
<dbReference type="AlphaFoldDB" id="A0A225NKZ3"/>
<dbReference type="OrthoDB" id="9811399at2"/>
<evidence type="ECO:0000259" key="2">
    <source>
        <dbReference type="Pfam" id="PF07969"/>
    </source>
</evidence>
<reference evidence="3 4" key="1">
    <citation type="submission" date="2013-04" db="EMBL/GenBank/DDBJ databases">
        <title>Oceanicola sp. 22II1-22F33 Genome Sequencing.</title>
        <authorList>
            <person name="Lai Q."/>
            <person name="Li G."/>
            <person name="Shao Z."/>
        </authorList>
    </citation>
    <scope>NUCLEOTIDE SEQUENCE [LARGE SCALE GENOMIC DNA]</scope>
    <source>
        <strain evidence="3 4">22II1-22F33</strain>
    </source>
</reference>
<dbReference type="RefSeq" id="WP_088650684.1">
    <property type="nucleotide sequence ID" value="NZ_AQQR01000005.1"/>
</dbReference>
<proteinExistence type="predicted"/>
<evidence type="ECO:0000313" key="4">
    <source>
        <dbReference type="Proteomes" id="UP000215377"/>
    </source>
</evidence>
<feature type="chain" id="PRO_5012149473" evidence="1">
    <location>
        <begin position="24"/>
        <end position="624"/>
    </location>
</feature>
<keyword evidence="4" id="KW-1185">Reference proteome</keyword>
<comment type="caution">
    <text evidence="3">The sequence shown here is derived from an EMBL/GenBank/DDBJ whole genome shotgun (WGS) entry which is preliminary data.</text>
</comment>
<protein>
    <submittedName>
        <fullName evidence="3">Amidohydrolase</fullName>
    </submittedName>
</protein>